<proteinExistence type="predicted"/>
<protein>
    <submittedName>
        <fullName evidence="1">Uncharacterized protein</fullName>
    </submittedName>
</protein>
<dbReference type="RefSeq" id="WP_013902658.1">
    <property type="nucleotide sequence ID" value="NC_015677.1"/>
</dbReference>
<organism evidence="1 2">
    <name type="scientific">Ramlibacter tataouinensis (strain ATCC BAA-407 / DSM 14655 / LMG 21543 / TTB310)</name>
    <dbReference type="NCBI Taxonomy" id="365046"/>
    <lineage>
        <taxon>Bacteria</taxon>
        <taxon>Pseudomonadati</taxon>
        <taxon>Pseudomonadota</taxon>
        <taxon>Betaproteobacteria</taxon>
        <taxon>Burkholderiales</taxon>
        <taxon>Comamonadaceae</taxon>
        <taxon>Ramlibacter</taxon>
    </lineage>
</organism>
<reference evidence="2" key="1">
    <citation type="submission" date="2006-01" db="EMBL/GenBank/DDBJ databases">
        <title>Genome of the cyst-dividing bacterium Ramlibacter tataouinensis.</title>
        <authorList>
            <person name="Barakat M."/>
            <person name="Ortet P."/>
            <person name="De Luca G."/>
            <person name="Jourlin-Castelli C."/>
            <person name="Ansaldi M."/>
            <person name="Py B."/>
            <person name="Fichant G."/>
            <person name="Coutinho P."/>
            <person name="Voulhoux R."/>
            <person name="Bastien O."/>
            <person name="Roy S."/>
            <person name="Marechal E."/>
            <person name="Henrissat B."/>
            <person name="Quentin Y."/>
            <person name="Noirot P."/>
            <person name="Filloux A."/>
            <person name="Mejean V."/>
            <person name="DuBow M."/>
            <person name="Barras F."/>
            <person name="Heulin T."/>
        </authorList>
    </citation>
    <scope>NUCLEOTIDE SEQUENCE [LARGE SCALE GENOMIC DNA]</scope>
    <source>
        <strain evidence="2">ATCC BAA-407 / DSM 14655 / LMG 21543 / TTB310</strain>
    </source>
</reference>
<dbReference type="KEGG" id="rta:Rta_33150"/>
<dbReference type="EMBL" id="CP000245">
    <property type="protein sequence ID" value="AEG94427.1"/>
    <property type="molecule type" value="Genomic_DNA"/>
</dbReference>
<evidence type="ECO:0000313" key="1">
    <source>
        <dbReference type="EMBL" id="AEG94427.1"/>
    </source>
</evidence>
<evidence type="ECO:0000313" key="2">
    <source>
        <dbReference type="Proteomes" id="UP000008385"/>
    </source>
</evidence>
<reference evidence="1 2" key="2">
    <citation type="journal article" date="2011" name="PLoS ONE">
        <title>The Cyst-Dividing Bacterium Ramlibacter tataouinensis TTB310 Genome Reveals a Well-Stocked Toolbox for Adaptation to a Desert Environment.</title>
        <authorList>
            <person name="De Luca G."/>
            <person name="Barakat M."/>
            <person name="Ortet P."/>
            <person name="Fochesato S."/>
            <person name="Jourlin-Castelli C."/>
            <person name="Ansaldi M."/>
            <person name="Py B."/>
            <person name="Fichant G."/>
            <person name="Coutinho P.M."/>
            <person name="Voulhoux R."/>
            <person name="Bastien O."/>
            <person name="Marechal E."/>
            <person name="Henrissat B."/>
            <person name="Quentin Y."/>
            <person name="Noirot P."/>
            <person name="Filloux A."/>
            <person name="Mejean V."/>
            <person name="Dubow M.S."/>
            <person name="Barras F."/>
            <person name="Barbe V."/>
            <person name="Weissenbach J."/>
            <person name="Mihalcescu I."/>
            <person name="Vermeglio A."/>
            <person name="Achouak W."/>
            <person name="Heulin T."/>
        </authorList>
    </citation>
    <scope>NUCLEOTIDE SEQUENCE [LARGE SCALE GENOMIC DNA]</scope>
    <source>
        <strain evidence="2">ATCC BAA-407 / DSM 14655 / LMG 21543 / TTB310</strain>
    </source>
</reference>
<sequence>MSAPAITATCAVWLCDVYTPHDLMAALAAGKAGRVVEMLSFHGSPDKQEFGDGYVRMGDADITIRLLPQDEQVRMAVQSLQRQLEAERARFHERQQALLREIGKLQALTFDGS</sequence>
<dbReference type="AlphaFoldDB" id="F5XYR0"/>
<gene>
    <name evidence="1" type="ordered locus">Rta_33150</name>
</gene>
<accession>F5XYR0</accession>
<name>F5XYR0_RAMTT</name>
<dbReference type="HOGENOM" id="CLU_2131465_0_0_4"/>
<dbReference type="Proteomes" id="UP000008385">
    <property type="component" value="Chromosome"/>
</dbReference>
<keyword evidence="2" id="KW-1185">Reference proteome</keyword>